<dbReference type="InterPro" id="IPR045079">
    <property type="entry name" value="Oxoprolinase-like"/>
</dbReference>
<dbReference type="Pfam" id="PF02538">
    <property type="entry name" value="Hydantoinase_B"/>
    <property type="match status" value="1"/>
</dbReference>
<organism evidence="2 3">
    <name type="scientific">Rhizobium puerariae</name>
    <dbReference type="NCBI Taxonomy" id="1585791"/>
    <lineage>
        <taxon>Bacteria</taxon>
        <taxon>Pseudomonadati</taxon>
        <taxon>Pseudomonadota</taxon>
        <taxon>Alphaproteobacteria</taxon>
        <taxon>Hyphomicrobiales</taxon>
        <taxon>Rhizobiaceae</taxon>
        <taxon>Rhizobium/Agrobacterium group</taxon>
        <taxon>Rhizobium</taxon>
    </lineage>
</organism>
<dbReference type="PANTHER" id="PTHR11365">
    <property type="entry name" value="5-OXOPROLINASE RELATED"/>
    <property type="match status" value="1"/>
</dbReference>
<protein>
    <submittedName>
        <fullName evidence="2">Hydantoinase B/oxoprolinase family protein</fullName>
    </submittedName>
</protein>
<dbReference type="InterPro" id="IPR003692">
    <property type="entry name" value="Hydantoinase_B"/>
</dbReference>
<evidence type="ECO:0000259" key="1">
    <source>
        <dbReference type="Pfam" id="PF02538"/>
    </source>
</evidence>
<keyword evidence="3" id="KW-1185">Reference proteome</keyword>
<gene>
    <name evidence="2" type="ORF">ACFFP0_16955</name>
</gene>
<name>A0ABV6AJ20_9HYPH</name>
<dbReference type="RefSeq" id="WP_377263091.1">
    <property type="nucleotide sequence ID" value="NZ_JBHMAA010000018.1"/>
</dbReference>
<evidence type="ECO:0000313" key="3">
    <source>
        <dbReference type="Proteomes" id="UP001589692"/>
    </source>
</evidence>
<dbReference type="PANTHER" id="PTHR11365:SF23">
    <property type="entry name" value="HYPOTHETICAL 5-OXOPROLINASE (EUROFUNG)-RELATED"/>
    <property type="match status" value="1"/>
</dbReference>
<proteinExistence type="predicted"/>
<accession>A0ABV6AJ20</accession>
<sequence length="580" mass="62188">MANAEIDPISLEIAWNGLKSIADECFITIMRSAFSSNVKERHDHSTAIADAEGRLVVQAEMSLPVHLASMGGMMRELIARFGEDIGPGDIFIANDPHVAGGTHLPDINMAAPIFDGDRLVGFVANIIHHADVGGAAVGSMSGGLDEIYKEGLRIPVMRLYHRGRCDEDLLKLLLLNMRLPDERRGDFNAQISACRLGEARLRDVLAVHGVERMQAIFDAIINRTEMRMRKAIASLPDGTYRFEDVMDDDGAGSDDIRIVLAITKSGDRIVFDFAGTDPQVKGNFNLTFNATQSAICYSLKALLDAEIPTNQGIFNAIEIQAPAGSFVNCIAPAAVAMRANSCQRVVDCVLGALAPVVPQQVIAAANGANTSAVFTGTDPATGRMYVYLETLGGGMGARFARDGKDGVQVHITNTSNLPVEAIEMEYPLRVEEYSLIPDTGGAGRHRGGMGIRRVIRPVGHTCEFNGVGERFRHKPWGIFGGEAGASGRFYLETADGGKVALSSKATSIPLAADACAVIETPGAGGYGRPDERPVAAIEDDLAAGKISADSARADYPQWMDFHAVTAIARWERSDEEKAFG</sequence>
<comment type="caution">
    <text evidence="2">The sequence shown here is derived from an EMBL/GenBank/DDBJ whole genome shotgun (WGS) entry which is preliminary data.</text>
</comment>
<dbReference type="Proteomes" id="UP001589692">
    <property type="component" value="Unassembled WGS sequence"/>
</dbReference>
<evidence type="ECO:0000313" key="2">
    <source>
        <dbReference type="EMBL" id="MFB9950547.1"/>
    </source>
</evidence>
<reference evidence="2 3" key="1">
    <citation type="submission" date="2024-09" db="EMBL/GenBank/DDBJ databases">
        <authorList>
            <person name="Sun Q."/>
            <person name="Mori K."/>
        </authorList>
    </citation>
    <scope>NUCLEOTIDE SEQUENCE [LARGE SCALE GENOMIC DNA]</scope>
    <source>
        <strain evidence="2 3">TBRC 4938</strain>
    </source>
</reference>
<feature type="domain" description="Hydantoinase B/oxoprolinase" evidence="1">
    <location>
        <begin position="7"/>
        <end position="529"/>
    </location>
</feature>
<dbReference type="EMBL" id="JBHMAA010000018">
    <property type="protein sequence ID" value="MFB9950547.1"/>
    <property type="molecule type" value="Genomic_DNA"/>
</dbReference>